<dbReference type="GO" id="GO:0006631">
    <property type="term" value="P:fatty acid metabolic process"/>
    <property type="evidence" value="ECO:0007669"/>
    <property type="project" value="TreeGrafter"/>
</dbReference>
<sequence length="385" mass="43079">MLFTPEPPLSPRLNTTTPVTSASLIHPTSTNNALTESRVIQQSLGSHSMRGMRRQSTMSDSVDRVFAHALQTVRKIPRTGSSRPPPEARLKLYGLYKQSMEGDVTHVMPRPPDPVPPDVDIAPDENLRAEIEKWDAWYAQRGIPKTEAKRRYISTLIETMHKYASFTPEARELVSELEFVWDQIKTNTATSSDDPPSPPTQAPLTTSNLTASNLFNNASTSFVVPGSAYQTPRLNANPDSDDEDDAGPQGLGFISPAPYAASAASSSPDPPGPGNPAGGNKIWRSRVEKALSKMTTEVAALREQLESRREERRKAKSRRVWVWFLWGCWAVARHLVLEAVIWGVVLFWMRRRGDRRAEEALRVVGRFLRNGLREMGFRGRRGIQR</sequence>
<evidence type="ECO:0000259" key="5">
    <source>
        <dbReference type="PROSITE" id="PS51228"/>
    </source>
</evidence>
<feature type="compositionally biased region" description="Low complexity" evidence="3">
    <location>
        <begin position="255"/>
        <end position="267"/>
    </location>
</feature>
<dbReference type="InterPro" id="IPR000582">
    <property type="entry name" value="Acyl-CoA-binding_protein"/>
</dbReference>
<dbReference type="STRING" id="1076935.U4LVI5"/>
<evidence type="ECO:0000256" key="4">
    <source>
        <dbReference type="SAM" id="Phobius"/>
    </source>
</evidence>
<feature type="compositionally biased region" description="Polar residues" evidence="3">
    <location>
        <begin position="12"/>
        <end position="30"/>
    </location>
</feature>
<feature type="coiled-coil region" evidence="2">
    <location>
        <begin position="284"/>
        <end position="318"/>
    </location>
</feature>
<evidence type="ECO:0000256" key="2">
    <source>
        <dbReference type="SAM" id="Coils"/>
    </source>
</evidence>
<evidence type="ECO:0000313" key="7">
    <source>
        <dbReference type="Proteomes" id="UP000018144"/>
    </source>
</evidence>
<keyword evidence="4" id="KW-0472">Membrane</keyword>
<gene>
    <name evidence="6" type="ORF">PCON_13411</name>
</gene>
<dbReference type="OMA" id="WMRRKKD"/>
<feature type="transmembrane region" description="Helical" evidence="4">
    <location>
        <begin position="320"/>
        <end position="348"/>
    </location>
</feature>
<dbReference type="AlphaFoldDB" id="U4LVI5"/>
<feature type="region of interest" description="Disordered" evidence="3">
    <location>
        <begin position="187"/>
        <end position="207"/>
    </location>
</feature>
<name>U4LVI5_PYROM</name>
<protein>
    <submittedName>
        <fullName evidence="6">Similar to Acyl-CoA-binding protein homolog 3 acc. no. Q20507</fullName>
    </submittedName>
</protein>
<dbReference type="Pfam" id="PF00887">
    <property type="entry name" value="ACBP"/>
    <property type="match status" value="1"/>
</dbReference>
<dbReference type="InterPro" id="IPR035984">
    <property type="entry name" value="Acyl-CoA-binding_sf"/>
</dbReference>
<dbReference type="Gene3D" id="1.20.80.10">
    <property type="match status" value="1"/>
</dbReference>
<keyword evidence="7" id="KW-1185">Reference proteome</keyword>
<organism evidence="6 7">
    <name type="scientific">Pyronema omphalodes (strain CBS 100304)</name>
    <name type="common">Pyronema confluens</name>
    <dbReference type="NCBI Taxonomy" id="1076935"/>
    <lineage>
        <taxon>Eukaryota</taxon>
        <taxon>Fungi</taxon>
        <taxon>Dikarya</taxon>
        <taxon>Ascomycota</taxon>
        <taxon>Pezizomycotina</taxon>
        <taxon>Pezizomycetes</taxon>
        <taxon>Pezizales</taxon>
        <taxon>Pyronemataceae</taxon>
        <taxon>Pyronema</taxon>
    </lineage>
</organism>
<dbReference type="EMBL" id="HF935890">
    <property type="protein sequence ID" value="CCX32571.1"/>
    <property type="molecule type" value="Genomic_DNA"/>
</dbReference>
<evidence type="ECO:0000256" key="1">
    <source>
        <dbReference type="ARBA" id="ARBA00023121"/>
    </source>
</evidence>
<dbReference type="PROSITE" id="PS51228">
    <property type="entry name" value="ACB_2"/>
    <property type="match status" value="1"/>
</dbReference>
<dbReference type="SUPFAM" id="SSF47027">
    <property type="entry name" value="Acyl-CoA binding protein"/>
    <property type="match status" value="1"/>
</dbReference>
<feature type="compositionally biased region" description="Pro residues" evidence="3">
    <location>
        <begin position="1"/>
        <end position="10"/>
    </location>
</feature>
<dbReference type="Proteomes" id="UP000018144">
    <property type="component" value="Unassembled WGS sequence"/>
</dbReference>
<proteinExistence type="predicted"/>
<dbReference type="OrthoDB" id="346910at2759"/>
<dbReference type="InterPro" id="IPR014352">
    <property type="entry name" value="FERM/acyl-CoA-bd_prot_sf"/>
</dbReference>
<dbReference type="GO" id="GO:0000062">
    <property type="term" value="F:fatty-acyl-CoA binding"/>
    <property type="evidence" value="ECO:0007669"/>
    <property type="project" value="InterPro"/>
</dbReference>
<keyword evidence="1" id="KW-0446">Lipid-binding</keyword>
<feature type="region of interest" description="Disordered" evidence="3">
    <location>
        <begin position="1"/>
        <end position="30"/>
    </location>
</feature>
<dbReference type="PANTHER" id="PTHR23310">
    <property type="entry name" value="ACYL-COA-BINDING PROTEIN, ACBP"/>
    <property type="match status" value="1"/>
</dbReference>
<reference evidence="6 7" key="1">
    <citation type="journal article" date="2013" name="PLoS Genet.">
        <title>The genome and development-dependent transcriptomes of Pyronema confluens: a window into fungal evolution.</title>
        <authorList>
            <person name="Traeger S."/>
            <person name="Altegoer F."/>
            <person name="Freitag M."/>
            <person name="Gabaldon T."/>
            <person name="Kempken F."/>
            <person name="Kumar A."/>
            <person name="Marcet-Houben M."/>
            <person name="Poggeler S."/>
            <person name="Stajich J.E."/>
            <person name="Nowrousian M."/>
        </authorList>
    </citation>
    <scope>NUCLEOTIDE SEQUENCE [LARGE SCALE GENOMIC DNA]</scope>
    <source>
        <strain evidence="7">CBS 100304</strain>
        <tissue evidence="6">Vegetative mycelium</tissue>
    </source>
</reference>
<feature type="compositionally biased region" description="Polar residues" evidence="3">
    <location>
        <begin position="229"/>
        <end position="238"/>
    </location>
</feature>
<dbReference type="eggNOG" id="KOG0817">
    <property type="taxonomic scope" value="Eukaryota"/>
</dbReference>
<evidence type="ECO:0000256" key="3">
    <source>
        <dbReference type="SAM" id="MobiDB-lite"/>
    </source>
</evidence>
<accession>U4LVI5</accession>
<keyword evidence="4" id="KW-0812">Transmembrane</keyword>
<feature type="domain" description="ACB" evidence="5">
    <location>
        <begin position="62"/>
        <end position="165"/>
    </location>
</feature>
<feature type="region of interest" description="Disordered" evidence="3">
    <location>
        <begin position="229"/>
        <end position="281"/>
    </location>
</feature>
<evidence type="ECO:0000313" key="6">
    <source>
        <dbReference type="EMBL" id="CCX32571.1"/>
    </source>
</evidence>
<keyword evidence="2" id="KW-0175">Coiled coil</keyword>
<keyword evidence="4" id="KW-1133">Transmembrane helix</keyword>
<dbReference type="PANTHER" id="PTHR23310:SF133">
    <property type="entry name" value="COA BINDING PROTEIN, PUTATIVE (AFU_ORTHOLOGUE AFUA_1G12300)-RELATED"/>
    <property type="match status" value="1"/>
</dbReference>